<reference evidence="1 2" key="1">
    <citation type="submission" date="2017-03" db="EMBL/GenBank/DDBJ databases">
        <title>Genome sequence of Clostridium hungatei DSM 14427.</title>
        <authorList>
            <person name="Poehlein A."/>
            <person name="Daniel R."/>
        </authorList>
    </citation>
    <scope>NUCLEOTIDE SEQUENCE [LARGE SCALE GENOMIC DNA]</scope>
    <source>
        <strain evidence="1 2">DSM 14427</strain>
    </source>
</reference>
<sequence length="48" mass="5564">MYCINMYSIDLCTQKINKADTQGNQCFNGNLHWFDPHLNKCCGKELPL</sequence>
<dbReference type="EMBL" id="MZGX01000006">
    <property type="protein sequence ID" value="OPX44955.1"/>
    <property type="molecule type" value="Genomic_DNA"/>
</dbReference>
<dbReference type="Proteomes" id="UP000191554">
    <property type="component" value="Unassembled WGS sequence"/>
</dbReference>
<comment type="caution">
    <text evidence="1">The sequence shown here is derived from an EMBL/GenBank/DDBJ whole genome shotgun (WGS) entry which is preliminary data.</text>
</comment>
<gene>
    <name evidence="1" type="ORF">CLHUN_11870</name>
</gene>
<accession>A0A1V4SNB0</accession>
<evidence type="ECO:0000313" key="1">
    <source>
        <dbReference type="EMBL" id="OPX44955.1"/>
    </source>
</evidence>
<proteinExistence type="predicted"/>
<keyword evidence="2" id="KW-1185">Reference proteome</keyword>
<evidence type="ECO:0000313" key="2">
    <source>
        <dbReference type="Proteomes" id="UP000191554"/>
    </source>
</evidence>
<dbReference type="AlphaFoldDB" id="A0A1V4SNB0"/>
<organism evidence="1 2">
    <name type="scientific">Ruminiclostridium hungatei</name>
    <name type="common">Clostridium hungatei</name>
    <dbReference type="NCBI Taxonomy" id="48256"/>
    <lineage>
        <taxon>Bacteria</taxon>
        <taxon>Bacillati</taxon>
        <taxon>Bacillota</taxon>
        <taxon>Clostridia</taxon>
        <taxon>Eubacteriales</taxon>
        <taxon>Oscillospiraceae</taxon>
        <taxon>Ruminiclostridium</taxon>
    </lineage>
</organism>
<protein>
    <submittedName>
        <fullName evidence="1">Uncharacterized protein</fullName>
    </submittedName>
</protein>
<dbReference type="STRING" id="48256.CLHUN_11870"/>
<name>A0A1V4SNB0_RUMHU</name>